<accession>A0ABN7XHA7</accession>
<feature type="non-terminal residue" evidence="1">
    <location>
        <position position="1"/>
    </location>
</feature>
<evidence type="ECO:0000313" key="1">
    <source>
        <dbReference type="EMBL" id="CAG8854405.1"/>
    </source>
</evidence>
<gene>
    <name evidence="1" type="ORF">GMARGA_LOCUS43226</name>
</gene>
<evidence type="ECO:0000313" key="2">
    <source>
        <dbReference type="Proteomes" id="UP000789901"/>
    </source>
</evidence>
<dbReference type="EMBL" id="CAJVQB010137539">
    <property type="protein sequence ID" value="CAG8854405.1"/>
    <property type="molecule type" value="Genomic_DNA"/>
</dbReference>
<proteinExistence type="predicted"/>
<dbReference type="Proteomes" id="UP000789901">
    <property type="component" value="Unassembled WGS sequence"/>
</dbReference>
<sequence length="42" mass="4637">INDIGVLVEESDIQNKNILFQTDGPLTESALITCYLNALMIN</sequence>
<name>A0ABN7XHA7_GIGMA</name>
<reference evidence="1 2" key="1">
    <citation type="submission" date="2021-06" db="EMBL/GenBank/DDBJ databases">
        <authorList>
            <person name="Kallberg Y."/>
            <person name="Tangrot J."/>
            <person name="Rosling A."/>
        </authorList>
    </citation>
    <scope>NUCLEOTIDE SEQUENCE [LARGE SCALE GENOMIC DNA]</scope>
    <source>
        <strain evidence="1 2">120-4 pot B 10/14</strain>
    </source>
</reference>
<comment type="caution">
    <text evidence="1">The sequence shown here is derived from an EMBL/GenBank/DDBJ whole genome shotgun (WGS) entry which is preliminary data.</text>
</comment>
<organism evidence="1 2">
    <name type="scientific">Gigaspora margarita</name>
    <dbReference type="NCBI Taxonomy" id="4874"/>
    <lineage>
        <taxon>Eukaryota</taxon>
        <taxon>Fungi</taxon>
        <taxon>Fungi incertae sedis</taxon>
        <taxon>Mucoromycota</taxon>
        <taxon>Glomeromycotina</taxon>
        <taxon>Glomeromycetes</taxon>
        <taxon>Diversisporales</taxon>
        <taxon>Gigasporaceae</taxon>
        <taxon>Gigaspora</taxon>
    </lineage>
</organism>
<keyword evidence="2" id="KW-1185">Reference proteome</keyword>
<protein>
    <submittedName>
        <fullName evidence="1">1608_t:CDS:1</fullName>
    </submittedName>
</protein>